<feature type="compositionally biased region" description="Basic and acidic residues" evidence="1">
    <location>
        <begin position="886"/>
        <end position="896"/>
    </location>
</feature>
<feature type="region of interest" description="Disordered" evidence="1">
    <location>
        <begin position="618"/>
        <end position="637"/>
    </location>
</feature>
<comment type="caution">
    <text evidence="3">The sequence shown here is derived from an EMBL/GenBank/DDBJ whole genome shotgun (WGS) entry which is preliminary data.</text>
</comment>
<dbReference type="Gene3D" id="1.10.10.10">
    <property type="entry name" value="Winged helix-like DNA-binding domain superfamily/Winged helix DNA-binding domain"/>
    <property type="match status" value="1"/>
</dbReference>
<dbReference type="Proteomes" id="UP001241926">
    <property type="component" value="Unassembled WGS sequence"/>
</dbReference>
<dbReference type="Pfam" id="PF06527">
    <property type="entry name" value="TniQ"/>
    <property type="match status" value="1"/>
</dbReference>
<dbReference type="RefSeq" id="WP_093722293.1">
    <property type="nucleotide sequence ID" value="NZ_JASJUS010000003.1"/>
</dbReference>
<organism evidence="3 4">
    <name type="scientific">Streptomyces fuscus</name>
    <dbReference type="NCBI Taxonomy" id="3048495"/>
    <lineage>
        <taxon>Bacteria</taxon>
        <taxon>Bacillati</taxon>
        <taxon>Actinomycetota</taxon>
        <taxon>Actinomycetes</taxon>
        <taxon>Kitasatosporales</taxon>
        <taxon>Streptomycetaceae</taxon>
        <taxon>Streptomyces</taxon>
    </lineage>
</organism>
<protein>
    <submittedName>
        <fullName evidence="3">TniQ family protein</fullName>
    </submittedName>
</protein>
<name>A0ABT7IWA1_9ACTN</name>
<accession>A0ABT7IWA1</accession>
<evidence type="ECO:0000313" key="3">
    <source>
        <dbReference type="EMBL" id="MDL2075827.1"/>
    </source>
</evidence>
<dbReference type="EMBL" id="JASJUS010000003">
    <property type="protein sequence ID" value="MDL2075827.1"/>
    <property type="molecule type" value="Genomic_DNA"/>
</dbReference>
<gene>
    <name evidence="3" type="ORF">QNN03_05190</name>
</gene>
<dbReference type="InterPro" id="IPR036390">
    <property type="entry name" value="WH_DNA-bd_sf"/>
</dbReference>
<dbReference type="InterPro" id="IPR009492">
    <property type="entry name" value="TniQ"/>
</dbReference>
<feature type="region of interest" description="Disordered" evidence="1">
    <location>
        <begin position="842"/>
        <end position="921"/>
    </location>
</feature>
<evidence type="ECO:0000313" key="4">
    <source>
        <dbReference type="Proteomes" id="UP001241926"/>
    </source>
</evidence>
<proteinExistence type="predicted"/>
<keyword evidence="4" id="KW-1185">Reference proteome</keyword>
<dbReference type="SUPFAM" id="SSF46785">
    <property type="entry name" value="Winged helix' DNA-binding domain"/>
    <property type="match status" value="1"/>
</dbReference>
<reference evidence="3 4" key="1">
    <citation type="submission" date="2023-05" db="EMBL/GenBank/DDBJ databases">
        <title>Streptomyces fuscus sp. nov., a brown-black pigment producing actinomyces isolated from dry sand of Sea duck farm.</title>
        <authorList>
            <person name="Xie J."/>
            <person name="Shen N."/>
        </authorList>
    </citation>
    <scope>NUCLEOTIDE SEQUENCE [LARGE SCALE GENOMIC DNA]</scope>
    <source>
        <strain evidence="3 4">GXMU-J15</strain>
    </source>
</reference>
<evidence type="ECO:0000259" key="2">
    <source>
        <dbReference type="Pfam" id="PF06527"/>
    </source>
</evidence>
<feature type="domain" description="TniQ" evidence="2">
    <location>
        <begin position="10"/>
        <end position="144"/>
    </location>
</feature>
<dbReference type="InterPro" id="IPR036388">
    <property type="entry name" value="WH-like_DNA-bd_sf"/>
</dbReference>
<sequence length="921" mass="101452">MTRWTDERIPLWVPPVEGEALDSWIEAYARRLAVSGGEFTRFLGLSGTDPRFMVRRLTNAERDTLARRTGLTPDALAAMTLDRFDGVTVAIDPDDRSMGRPPAWRHYGSRSRFCPACLADNHGRWPLSWRLPWSFACVRHGLLLCDYCPACGHPPPVSTRGRSRPSSPGVCLHATETGRAIRCGYPLAQSPAPVLRPDGMVIAAQLAVSRDILDASVAEEARTRGQELYVLARRALRGIHELPAAPSVVTAILDDCGGTLPALAVRDEASDAHNTAVGTAVAVIATDRSHPACDEVFAWLLSTHRPRVPRSNYATSKISEWLPAGPRVVNRMLSAADSELTFIARLRYGTATPAPAWPDRSDEDVRDRASKLPAMIWPSWAFRLLPVKTDAPVAGFRRACASLMLLPGTNWDYLPAASLMGNTSPKSNRRALDAAVTLSGAETLVAVLPELAKALDSHHVPIDYARRRRLFSPDSVAFDHNAYQELCRRHGWRSHAPIRIQRLYWQLARLLLGADPGAASRTPAGHVSFHYRLHPGLHELLHQQAAANLEAHGIDEPVFWEPPPAWVTDPSLPPGPETINGRRLTQHAAGGPEPAELARLLGLDDARLLLAVETFGTTAPRPVQQRPPAPGRRTPRQGVLAPQSLKQLYQEQQLLQHHIAELAGCSISTVRRALDEAGIPIRQRRPVGHLEKTVSRTWLQKEYHDKGRSSPDIARELGVHKNDMMRLMRKWGIPRHPTGQFTNPFASLGTDLSPAMHAVSRTKNCIQRLRHLTVTSRHRTLQDAAAELGVTWGTLNYQLKRIEETAGFTIIGTGRSRPLTITEDGRRFLDEVTRLLSLLDDSTAPRPVRPHASLHSSVSDRPPGSGQPGRGLPAPQAEQHGAHARSCREDEVETVRYRLPAADSNGSGQPEGNHAPEGRRH</sequence>
<evidence type="ECO:0000256" key="1">
    <source>
        <dbReference type="SAM" id="MobiDB-lite"/>
    </source>
</evidence>